<accession>A0AAP0KWA8</accession>
<organism evidence="1 2">
    <name type="scientific">Stephania cephalantha</name>
    <dbReference type="NCBI Taxonomy" id="152367"/>
    <lineage>
        <taxon>Eukaryota</taxon>
        <taxon>Viridiplantae</taxon>
        <taxon>Streptophyta</taxon>
        <taxon>Embryophyta</taxon>
        <taxon>Tracheophyta</taxon>
        <taxon>Spermatophyta</taxon>
        <taxon>Magnoliopsida</taxon>
        <taxon>Ranunculales</taxon>
        <taxon>Menispermaceae</taxon>
        <taxon>Menispermoideae</taxon>
        <taxon>Cissampelideae</taxon>
        <taxon>Stephania</taxon>
    </lineage>
</organism>
<reference evidence="1 2" key="1">
    <citation type="submission" date="2024-01" db="EMBL/GenBank/DDBJ databases">
        <title>Genome assemblies of Stephania.</title>
        <authorList>
            <person name="Yang L."/>
        </authorList>
    </citation>
    <scope>NUCLEOTIDE SEQUENCE [LARGE SCALE GENOMIC DNA]</scope>
    <source>
        <strain evidence="1">JXDWG</strain>
        <tissue evidence="1">Leaf</tissue>
    </source>
</reference>
<dbReference type="EMBL" id="JBBNAG010000002">
    <property type="protein sequence ID" value="KAK9158565.1"/>
    <property type="molecule type" value="Genomic_DNA"/>
</dbReference>
<keyword evidence="2" id="KW-1185">Reference proteome</keyword>
<name>A0AAP0KWA8_9MAGN</name>
<gene>
    <name evidence="1" type="ORF">Scep_005139</name>
</gene>
<dbReference type="Proteomes" id="UP001419268">
    <property type="component" value="Unassembled WGS sequence"/>
</dbReference>
<sequence>MLSTKLAKGDSPSSCNPLEVKEQEWNEFMQVRRSLEWKKKIKENSPVLNYNSSFSIKDDLLRRVLGPKHPGSVRGLGFGVTSLNINAQLQVASWKQAMNNKMNEVMKRQNVMEQMISQLTASMGGVGDRGETVRGVVHENEKGKRSMHDIKETKKRGCEIMGAYISYGSQFYFDETTNPRYDERRYVDNSIGSDTRTEEICYLWDGGCGNLNTKIKLRTGCGDVGKRGTDFDHLNNTRLCLRVTECRSFDEQGQGQGDTKRLPLR</sequence>
<comment type="caution">
    <text evidence="1">The sequence shown here is derived from an EMBL/GenBank/DDBJ whole genome shotgun (WGS) entry which is preliminary data.</text>
</comment>
<dbReference type="AlphaFoldDB" id="A0AAP0KWA8"/>
<evidence type="ECO:0000313" key="1">
    <source>
        <dbReference type="EMBL" id="KAK9158565.1"/>
    </source>
</evidence>
<proteinExistence type="predicted"/>
<protein>
    <submittedName>
        <fullName evidence="1">Uncharacterized protein</fullName>
    </submittedName>
</protein>
<evidence type="ECO:0000313" key="2">
    <source>
        <dbReference type="Proteomes" id="UP001419268"/>
    </source>
</evidence>